<evidence type="ECO:0008006" key="2">
    <source>
        <dbReference type="Google" id="ProtNLM"/>
    </source>
</evidence>
<accession>A0A0F9NIM6</accession>
<dbReference type="Gene3D" id="2.70.40.10">
    <property type="match status" value="1"/>
</dbReference>
<evidence type="ECO:0000313" key="1">
    <source>
        <dbReference type="EMBL" id="KKN19355.1"/>
    </source>
</evidence>
<dbReference type="AlphaFoldDB" id="A0A0F9NIM6"/>
<sequence length="76" mass="8680">MSIKSDKWIRRMAEEHGMISPFEAGQVREGKNGKMISLAHQVMVTMSAVRLNLKSLPISIQRLLIRKTLMKQVSLM</sequence>
<dbReference type="EMBL" id="LAZR01003344">
    <property type="protein sequence ID" value="KKN19355.1"/>
    <property type="molecule type" value="Genomic_DNA"/>
</dbReference>
<organism evidence="1">
    <name type="scientific">marine sediment metagenome</name>
    <dbReference type="NCBI Taxonomy" id="412755"/>
    <lineage>
        <taxon>unclassified sequences</taxon>
        <taxon>metagenomes</taxon>
        <taxon>ecological metagenomes</taxon>
    </lineage>
</organism>
<dbReference type="InterPro" id="IPR036157">
    <property type="entry name" value="dUTPase-like_sf"/>
</dbReference>
<comment type="caution">
    <text evidence="1">The sequence shown here is derived from an EMBL/GenBank/DDBJ whole genome shotgun (WGS) entry which is preliminary data.</text>
</comment>
<name>A0A0F9NIM6_9ZZZZ</name>
<protein>
    <recommendedName>
        <fullName evidence="2">dCTP deaminase</fullName>
    </recommendedName>
</protein>
<reference evidence="1" key="1">
    <citation type="journal article" date="2015" name="Nature">
        <title>Complex archaea that bridge the gap between prokaryotes and eukaryotes.</title>
        <authorList>
            <person name="Spang A."/>
            <person name="Saw J.H."/>
            <person name="Jorgensen S.L."/>
            <person name="Zaremba-Niedzwiedzka K."/>
            <person name="Martijn J."/>
            <person name="Lind A.E."/>
            <person name="van Eijk R."/>
            <person name="Schleper C."/>
            <person name="Guy L."/>
            <person name="Ettema T.J."/>
        </authorList>
    </citation>
    <scope>NUCLEOTIDE SEQUENCE</scope>
</reference>
<proteinExistence type="predicted"/>
<gene>
    <name evidence="1" type="ORF">LCGC14_0946600</name>
</gene>